<comment type="cofactor">
    <cofactor evidence="1 8">
        <name>heme</name>
        <dbReference type="ChEBI" id="CHEBI:30413"/>
    </cofactor>
</comment>
<dbReference type="InterPro" id="IPR002401">
    <property type="entry name" value="Cyt_P450_E_grp-I"/>
</dbReference>
<dbReference type="PRINTS" id="PR00385">
    <property type="entry name" value="P450"/>
</dbReference>
<dbReference type="RefSeq" id="XP_025555506.1">
    <property type="nucleotide sequence ID" value="XM_025696147.1"/>
</dbReference>
<keyword evidence="3 8" id="KW-0349">Heme</keyword>
<dbReference type="SUPFAM" id="SSF48264">
    <property type="entry name" value="Cytochrome P450"/>
    <property type="match status" value="1"/>
</dbReference>
<keyword evidence="6 8" id="KW-0408">Iron</keyword>
<evidence type="ECO:0000256" key="8">
    <source>
        <dbReference type="PIRSR" id="PIRSR602401-1"/>
    </source>
</evidence>
<dbReference type="GeneID" id="37200436"/>
<dbReference type="GO" id="GO:0005506">
    <property type="term" value="F:iron ion binding"/>
    <property type="evidence" value="ECO:0007669"/>
    <property type="project" value="InterPro"/>
</dbReference>
<keyword evidence="12" id="KW-1185">Reference proteome</keyword>
<evidence type="ECO:0000256" key="7">
    <source>
        <dbReference type="ARBA" id="ARBA00023033"/>
    </source>
</evidence>
<evidence type="ECO:0000256" key="5">
    <source>
        <dbReference type="ARBA" id="ARBA00023002"/>
    </source>
</evidence>
<evidence type="ECO:0000256" key="1">
    <source>
        <dbReference type="ARBA" id="ARBA00001971"/>
    </source>
</evidence>
<dbReference type="Proteomes" id="UP000248961">
    <property type="component" value="Unassembled WGS sequence"/>
</dbReference>
<dbReference type="AlphaFoldDB" id="A0A395I800"/>
<dbReference type="PROSITE" id="PS00086">
    <property type="entry name" value="CYTOCHROME_P450"/>
    <property type="match status" value="1"/>
</dbReference>
<dbReference type="GO" id="GO:0020037">
    <property type="term" value="F:heme binding"/>
    <property type="evidence" value="ECO:0007669"/>
    <property type="project" value="InterPro"/>
</dbReference>
<keyword evidence="5 9" id="KW-0560">Oxidoreductase</keyword>
<evidence type="ECO:0000256" key="6">
    <source>
        <dbReference type="ARBA" id="ARBA00023004"/>
    </source>
</evidence>
<dbReference type="InterPro" id="IPR036396">
    <property type="entry name" value="Cyt_P450_sf"/>
</dbReference>
<gene>
    <name evidence="11" type="ORF">BO97DRAFT_410751</name>
</gene>
<dbReference type="EMBL" id="KZ824269">
    <property type="protein sequence ID" value="RAL16352.1"/>
    <property type="molecule type" value="Genomic_DNA"/>
</dbReference>
<dbReference type="VEuPathDB" id="FungiDB:BO97DRAFT_410751"/>
<dbReference type="InterPro" id="IPR001128">
    <property type="entry name" value="Cyt_P450"/>
</dbReference>
<feature type="transmembrane region" description="Helical" evidence="10">
    <location>
        <begin position="12"/>
        <end position="30"/>
    </location>
</feature>
<dbReference type="PRINTS" id="PR00463">
    <property type="entry name" value="EP450I"/>
</dbReference>
<dbReference type="OrthoDB" id="1470350at2759"/>
<keyword evidence="7 9" id="KW-0503">Monooxygenase</keyword>
<dbReference type="Gene3D" id="1.10.630.10">
    <property type="entry name" value="Cytochrome P450"/>
    <property type="match status" value="1"/>
</dbReference>
<evidence type="ECO:0000256" key="4">
    <source>
        <dbReference type="ARBA" id="ARBA00022723"/>
    </source>
</evidence>
<protein>
    <submittedName>
        <fullName evidence="11">Isotrichodermin C-15 hydroxylase</fullName>
    </submittedName>
</protein>
<reference evidence="11 12" key="1">
    <citation type="submission" date="2018-02" db="EMBL/GenBank/DDBJ databases">
        <title>The genomes of Aspergillus section Nigri reveals drivers in fungal speciation.</title>
        <authorList>
            <consortium name="DOE Joint Genome Institute"/>
            <person name="Vesth T.C."/>
            <person name="Nybo J."/>
            <person name="Theobald S."/>
            <person name="Brandl J."/>
            <person name="Frisvad J.C."/>
            <person name="Nielsen K.F."/>
            <person name="Lyhne E.K."/>
            <person name="Kogle M.E."/>
            <person name="Kuo A."/>
            <person name="Riley R."/>
            <person name="Clum A."/>
            <person name="Nolan M."/>
            <person name="Lipzen A."/>
            <person name="Salamov A."/>
            <person name="Henrissat B."/>
            <person name="Wiebenga A."/>
            <person name="De vries R.P."/>
            <person name="Grigoriev I.V."/>
            <person name="Mortensen U.H."/>
            <person name="Andersen M.R."/>
            <person name="Baker S.E."/>
        </authorList>
    </citation>
    <scope>NUCLEOTIDE SEQUENCE [LARGE SCALE GENOMIC DNA]</scope>
    <source>
        <strain evidence="11 12">CBS 101889</strain>
    </source>
</reference>
<keyword evidence="4 8" id="KW-0479">Metal-binding</keyword>
<dbReference type="PANTHER" id="PTHR24305:SF237">
    <property type="entry name" value="CYTOCHROME P450 MONOOXYGENASE ATNE-RELATED"/>
    <property type="match status" value="1"/>
</dbReference>
<dbReference type="GO" id="GO:0016705">
    <property type="term" value="F:oxidoreductase activity, acting on paired donors, with incorporation or reduction of molecular oxygen"/>
    <property type="evidence" value="ECO:0007669"/>
    <property type="project" value="InterPro"/>
</dbReference>
<dbReference type="Pfam" id="PF00067">
    <property type="entry name" value="p450"/>
    <property type="match status" value="1"/>
</dbReference>
<evidence type="ECO:0000313" key="11">
    <source>
        <dbReference type="EMBL" id="RAL16352.1"/>
    </source>
</evidence>
<dbReference type="PANTHER" id="PTHR24305">
    <property type="entry name" value="CYTOCHROME P450"/>
    <property type="match status" value="1"/>
</dbReference>
<dbReference type="InterPro" id="IPR050121">
    <property type="entry name" value="Cytochrome_P450_monoxygenase"/>
</dbReference>
<sequence length="540" mass="60412">MHTTYSLASLPWGILGVGAVILAILAYVVYQVYFHPLAKYPGPWLGKFTEAGAAYHAVKGDLHLHIWWCHQKYGPVIRYTPNLVIFNTASGMKDIYVRGKDLRKDVHYGVIQLGTKNLLTVTSPKEHARRNKIISPGFSSTAMREFEPRLLVHVRKFCDSLYRPRPGSKSNSSWGEPMVMSDWCSYFAFDVITELVFGKACNLLESQQHRCTVYDISGMMKRLSLLMYAPYVFLGRLDRKLFPGEMRGMKRYHRLVNSMMADAASMSGHVFSRLTNARDDKITAGIGAPAFSDADIYSESAMLAVAGSDSTSVSLCANLFYLATYPHAYNRLAHEIRTTFPTLESIRTGPLLLQECPYLHACIKETLRISPAVAGCPYRRIEKGDTIVVDGHVIPEGCSVGTGIYSIHHNADYFSRPDTFLPERWLASDGDENPEQASVTAAAYTPFSQGTRACVGRHLAQMELQLALTSLIWQYDFRRAEGAAGELGAGSRDGGELGRSNPHEFQLYDHIISQKRGPVLQFRPRKQHQQEVVSYFGFGL</sequence>
<evidence type="ECO:0000256" key="9">
    <source>
        <dbReference type="RuleBase" id="RU000461"/>
    </source>
</evidence>
<evidence type="ECO:0000256" key="2">
    <source>
        <dbReference type="ARBA" id="ARBA00010617"/>
    </source>
</evidence>
<dbReference type="STRING" id="1450537.A0A395I800"/>
<keyword evidence="10" id="KW-0812">Transmembrane</keyword>
<evidence type="ECO:0000313" key="12">
    <source>
        <dbReference type="Proteomes" id="UP000248961"/>
    </source>
</evidence>
<keyword evidence="10" id="KW-0472">Membrane</keyword>
<dbReference type="CDD" id="cd11061">
    <property type="entry name" value="CYP67-like"/>
    <property type="match status" value="1"/>
</dbReference>
<feature type="binding site" description="axial binding residue" evidence="8">
    <location>
        <position position="454"/>
    </location>
    <ligand>
        <name>heme</name>
        <dbReference type="ChEBI" id="CHEBI:30413"/>
    </ligand>
    <ligandPart>
        <name>Fe</name>
        <dbReference type="ChEBI" id="CHEBI:18248"/>
    </ligandPart>
</feature>
<name>A0A395I800_ASPHC</name>
<organism evidence="11 12">
    <name type="scientific">Aspergillus homomorphus (strain CBS 101889)</name>
    <dbReference type="NCBI Taxonomy" id="1450537"/>
    <lineage>
        <taxon>Eukaryota</taxon>
        <taxon>Fungi</taxon>
        <taxon>Dikarya</taxon>
        <taxon>Ascomycota</taxon>
        <taxon>Pezizomycotina</taxon>
        <taxon>Eurotiomycetes</taxon>
        <taxon>Eurotiomycetidae</taxon>
        <taxon>Eurotiales</taxon>
        <taxon>Aspergillaceae</taxon>
        <taxon>Aspergillus</taxon>
        <taxon>Aspergillus subgen. Circumdati</taxon>
    </lineage>
</organism>
<evidence type="ECO:0000256" key="3">
    <source>
        <dbReference type="ARBA" id="ARBA00022617"/>
    </source>
</evidence>
<dbReference type="GO" id="GO:0004497">
    <property type="term" value="F:monooxygenase activity"/>
    <property type="evidence" value="ECO:0007669"/>
    <property type="project" value="UniProtKB-KW"/>
</dbReference>
<keyword evidence="10" id="KW-1133">Transmembrane helix</keyword>
<evidence type="ECO:0000256" key="10">
    <source>
        <dbReference type="SAM" id="Phobius"/>
    </source>
</evidence>
<dbReference type="InterPro" id="IPR017972">
    <property type="entry name" value="Cyt_P450_CS"/>
</dbReference>
<comment type="similarity">
    <text evidence="2 9">Belongs to the cytochrome P450 family.</text>
</comment>
<accession>A0A395I800</accession>
<proteinExistence type="inferred from homology"/>